<dbReference type="Gene3D" id="1.10.443.10">
    <property type="entry name" value="Intergrase catalytic core"/>
    <property type="match status" value="1"/>
</dbReference>
<dbReference type="Pfam" id="PF22022">
    <property type="entry name" value="Phage_int_M"/>
    <property type="match status" value="1"/>
</dbReference>
<dbReference type="GO" id="GO:0015074">
    <property type="term" value="P:DNA integration"/>
    <property type="evidence" value="ECO:0007669"/>
    <property type="project" value="UniProtKB-KW"/>
</dbReference>
<dbReference type="Proteomes" id="UP000537161">
    <property type="component" value="Unassembled WGS sequence"/>
</dbReference>
<accession>A0A7W9B908</accession>
<evidence type="ECO:0000313" key="9">
    <source>
        <dbReference type="EMBL" id="MBB5708408.1"/>
    </source>
</evidence>
<comment type="similarity">
    <text evidence="1">Belongs to the 'phage' integrase family.</text>
</comment>
<dbReference type="InterPro" id="IPR053876">
    <property type="entry name" value="Phage_int_M"/>
</dbReference>
<reference evidence="9 10" key="1">
    <citation type="submission" date="2020-08" db="EMBL/GenBank/DDBJ databases">
        <title>Genomic Encyclopedia of Type Strains, Phase IV (KMG-IV): sequencing the most valuable type-strain genomes for metagenomic binning, comparative biology and taxonomic classification.</title>
        <authorList>
            <person name="Goeker M."/>
        </authorList>
    </citation>
    <scope>NUCLEOTIDE SEQUENCE [LARGE SCALE GENOMIC DNA]</scope>
    <source>
        <strain evidence="9 10">DSM 27163</strain>
    </source>
</reference>
<dbReference type="EMBL" id="JACIJH010000018">
    <property type="protein sequence ID" value="MBB5708408.1"/>
    <property type="molecule type" value="Genomic_DNA"/>
</dbReference>
<dbReference type="SUPFAM" id="SSF56349">
    <property type="entry name" value="DNA breaking-rejoining enzymes"/>
    <property type="match status" value="1"/>
</dbReference>
<gene>
    <name evidence="9" type="ORF">FHR21_003793</name>
</gene>
<dbReference type="InterPro" id="IPR050808">
    <property type="entry name" value="Phage_Integrase"/>
</dbReference>
<keyword evidence="2" id="KW-0229">DNA integration</keyword>
<feature type="region of interest" description="Disordered" evidence="6">
    <location>
        <begin position="428"/>
        <end position="451"/>
    </location>
</feature>
<proteinExistence type="inferred from homology"/>
<evidence type="ECO:0000256" key="4">
    <source>
        <dbReference type="ARBA" id="ARBA00023172"/>
    </source>
</evidence>
<dbReference type="PROSITE" id="PS51898">
    <property type="entry name" value="TYR_RECOMBINASE"/>
    <property type="match status" value="1"/>
</dbReference>
<dbReference type="InterPro" id="IPR011010">
    <property type="entry name" value="DNA_brk_join_enz"/>
</dbReference>
<dbReference type="PANTHER" id="PTHR30629">
    <property type="entry name" value="PROPHAGE INTEGRASE"/>
    <property type="match status" value="1"/>
</dbReference>
<name>A0A7W9B908_9SPHN</name>
<evidence type="ECO:0000313" key="10">
    <source>
        <dbReference type="Proteomes" id="UP000537161"/>
    </source>
</evidence>
<dbReference type="AlphaFoldDB" id="A0A7W9B908"/>
<keyword evidence="4" id="KW-0233">DNA recombination</keyword>
<dbReference type="Pfam" id="PF00589">
    <property type="entry name" value="Phage_integrase"/>
    <property type="match status" value="1"/>
</dbReference>
<dbReference type="InterPro" id="IPR044068">
    <property type="entry name" value="CB"/>
</dbReference>
<dbReference type="CDD" id="cd00801">
    <property type="entry name" value="INT_P4_C"/>
    <property type="match status" value="1"/>
</dbReference>
<evidence type="ECO:0000259" key="8">
    <source>
        <dbReference type="PROSITE" id="PS51900"/>
    </source>
</evidence>
<sequence>MLTAVAIKAAKGRDKPYKLGDSGGLYLLVTPAGRRCWRMNYRFLGKQKTLSFGAWPDVGLAGARAKRDEARQLLATGRDPAEQARLEKAAASIAAANTFKAVAEEWLAKVTKEGLSPATLKKNRWLLDFSYQFIGHRPIAEIKPFELLTLLRKYETKGKHETALRLRSICGQVFRYAIATVRADRDVAADLRGALITPKVTHRAAITTPAEVGALLRAIESYEGHPSTLIALRLLSHVFVRPGELRHAEWREFDLDKAVWTIPESKMKMRRAHKIPLSRQALEIIAMLEYDASPSPYLFPSLRSASRPMSENTINGALRRLGYAKDEMTGHGFRAMASTLLNEMGRWNPDAIERQLAHAEGNAVRRAYARGEYWDERVQMMQFWSDELDRLRENVESAKNVEPEKLAVGARRLGGPLVSLDRSNDPRLQWIRSRSSGAKADRDGRSQPPPS</sequence>
<evidence type="ECO:0000256" key="2">
    <source>
        <dbReference type="ARBA" id="ARBA00022908"/>
    </source>
</evidence>
<dbReference type="InterPro" id="IPR013762">
    <property type="entry name" value="Integrase-like_cat_sf"/>
</dbReference>
<dbReference type="PROSITE" id="PS51900">
    <property type="entry name" value="CB"/>
    <property type="match status" value="1"/>
</dbReference>
<protein>
    <submittedName>
        <fullName evidence="9">Integrase</fullName>
    </submittedName>
</protein>
<evidence type="ECO:0000256" key="3">
    <source>
        <dbReference type="ARBA" id="ARBA00023125"/>
    </source>
</evidence>
<dbReference type="Pfam" id="PF13356">
    <property type="entry name" value="Arm-DNA-bind_3"/>
    <property type="match status" value="1"/>
</dbReference>
<dbReference type="GO" id="GO:0006310">
    <property type="term" value="P:DNA recombination"/>
    <property type="evidence" value="ECO:0007669"/>
    <property type="project" value="UniProtKB-KW"/>
</dbReference>
<organism evidence="9 10">
    <name type="scientific">Sphingopyxis panaciterrulae</name>
    <dbReference type="NCBI Taxonomy" id="462372"/>
    <lineage>
        <taxon>Bacteria</taxon>
        <taxon>Pseudomonadati</taxon>
        <taxon>Pseudomonadota</taxon>
        <taxon>Alphaproteobacteria</taxon>
        <taxon>Sphingomonadales</taxon>
        <taxon>Sphingomonadaceae</taxon>
        <taxon>Sphingopyxis</taxon>
    </lineage>
</organism>
<evidence type="ECO:0000256" key="1">
    <source>
        <dbReference type="ARBA" id="ARBA00008857"/>
    </source>
</evidence>
<dbReference type="InterPro" id="IPR025166">
    <property type="entry name" value="Integrase_DNA_bind_dom"/>
</dbReference>
<dbReference type="InterPro" id="IPR002104">
    <property type="entry name" value="Integrase_catalytic"/>
</dbReference>
<dbReference type="Gene3D" id="1.10.150.130">
    <property type="match status" value="1"/>
</dbReference>
<dbReference type="InterPro" id="IPR010998">
    <property type="entry name" value="Integrase_recombinase_N"/>
</dbReference>
<evidence type="ECO:0000259" key="7">
    <source>
        <dbReference type="PROSITE" id="PS51898"/>
    </source>
</evidence>
<feature type="domain" description="Core-binding (CB)" evidence="8">
    <location>
        <begin position="97"/>
        <end position="178"/>
    </location>
</feature>
<keyword evidence="3 5" id="KW-0238">DNA-binding</keyword>
<feature type="domain" description="Tyr recombinase" evidence="7">
    <location>
        <begin position="202"/>
        <end position="381"/>
    </location>
</feature>
<evidence type="ECO:0000256" key="6">
    <source>
        <dbReference type="SAM" id="MobiDB-lite"/>
    </source>
</evidence>
<keyword evidence="10" id="KW-1185">Reference proteome</keyword>
<comment type="caution">
    <text evidence="9">The sequence shown here is derived from an EMBL/GenBank/DDBJ whole genome shotgun (WGS) entry which is preliminary data.</text>
</comment>
<dbReference type="InterPro" id="IPR038488">
    <property type="entry name" value="Integrase_DNA-bd_sf"/>
</dbReference>
<dbReference type="GO" id="GO:0003677">
    <property type="term" value="F:DNA binding"/>
    <property type="evidence" value="ECO:0007669"/>
    <property type="project" value="UniProtKB-UniRule"/>
</dbReference>
<dbReference type="Gene3D" id="3.30.160.390">
    <property type="entry name" value="Integrase, DNA-binding domain"/>
    <property type="match status" value="1"/>
</dbReference>
<dbReference type="PANTHER" id="PTHR30629:SF2">
    <property type="entry name" value="PROPHAGE INTEGRASE INTS-RELATED"/>
    <property type="match status" value="1"/>
</dbReference>
<evidence type="ECO:0000256" key="5">
    <source>
        <dbReference type="PROSITE-ProRule" id="PRU01248"/>
    </source>
</evidence>